<organism evidence="1 2">
    <name type="scientific">Lactuca sativa</name>
    <name type="common">Garden lettuce</name>
    <dbReference type="NCBI Taxonomy" id="4236"/>
    <lineage>
        <taxon>Eukaryota</taxon>
        <taxon>Viridiplantae</taxon>
        <taxon>Streptophyta</taxon>
        <taxon>Embryophyta</taxon>
        <taxon>Tracheophyta</taxon>
        <taxon>Spermatophyta</taxon>
        <taxon>Magnoliopsida</taxon>
        <taxon>eudicotyledons</taxon>
        <taxon>Gunneridae</taxon>
        <taxon>Pentapetalae</taxon>
        <taxon>asterids</taxon>
        <taxon>campanulids</taxon>
        <taxon>Asterales</taxon>
        <taxon>Asteraceae</taxon>
        <taxon>Cichorioideae</taxon>
        <taxon>Cichorieae</taxon>
        <taxon>Lactucinae</taxon>
        <taxon>Lactuca</taxon>
    </lineage>
</organism>
<name>A0A9R1V9S9_LACSA</name>
<proteinExistence type="predicted"/>
<sequence>MFYIDGFSTFDASCKCNFIMKFMLLWTISDFPTYAMLLGCRRHRKLACPYCMEQHGLTAIKLFYPNYTYKNDRKCFLHNKFERFVPPPTLTGDQIKEKVRHFPILYEGKPYRPKNEKLYGLGIIKIFQWLTKRKFPDEYASNLGGIS</sequence>
<dbReference type="Pfam" id="PF02992">
    <property type="entry name" value="Transposase_21"/>
    <property type="match status" value="1"/>
</dbReference>
<dbReference type="PANTHER" id="PTHR10775">
    <property type="entry name" value="OS08G0208400 PROTEIN"/>
    <property type="match status" value="1"/>
</dbReference>
<keyword evidence="2" id="KW-1185">Reference proteome</keyword>
<reference evidence="1 2" key="1">
    <citation type="journal article" date="2017" name="Nat. Commun.">
        <title>Genome assembly with in vitro proximity ligation data and whole-genome triplication in lettuce.</title>
        <authorList>
            <person name="Reyes-Chin-Wo S."/>
            <person name="Wang Z."/>
            <person name="Yang X."/>
            <person name="Kozik A."/>
            <person name="Arikit S."/>
            <person name="Song C."/>
            <person name="Xia L."/>
            <person name="Froenicke L."/>
            <person name="Lavelle D.O."/>
            <person name="Truco M.J."/>
            <person name="Xia R."/>
            <person name="Zhu S."/>
            <person name="Xu C."/>
            <person name="Xu H."/>
            <person name="Xu X."/>
            <person name="Cox K."/>
            <person name="Korf I."/>
            <person name="Meyers B.C."/>
            <person name="Michelmore R.W."/>
        </authorList>
    </citation>
    <scope>NUCLEOTIDE SEQUENCE [LARGE SCALE GENOMIC DNA]</scope>
    <source>
        <strain evidence="2">cv. Salinas</strain>
        <tissue evidence="1">Seedlings</tissue>
    </source>
</reference>
<dbReference type="PANTHER" id="PTHR10775:SF183">
    <property type="entry name" value="TRANSPOSON, EN_SPM-LIKE, TRANSPOSASE-ASSOCIATED DOMAIN PROTEIN-RELATED"/>
    <property type="match status" value="1"/>
</dbReference>
<evidence type="ECO:0000313" key="1">
    <source>
        <dbReference type="EMBL" id="KAJ0200831.1"/>
    </source>
</evidence>
<evidence type="ECO:0000313" key="2">
    <source>
        <dbReference type="Proteomes" id="UP000235145"/>
    </source>
</evidence>
<dbReference type="AlphaFoldDB" id="A0A9R1V9S9"/>
<gene>
    <name evidence="1" type="ORF">LSAT_V11C600315960</name>
</gene>
<dbReference type="Proteomes" id="UP000235145">
    <property type="component" value="Unassembled WGS sequence"/>
</dbReference>
<dbReference type="InterPro" id="IPR004242">
    <property type="entry name" value="Transposase_21"/>
</dbReference>
<protein>
    <submittedName>
        <fullName evidence="1">Uncharacterized protein</fullName>
    </submittedName>
</protein>
<comment type="caution">
    <text evidence="1">The sequence shown here is derived from an EMBL/GenBank/DDBJ whole genome shotgun (WGS) entry which is preliminary data.</text>
</comment>
<dbReference type="EMBL" id="NBSK02000006">
    <property type="protein sequence ID" value="KAJ0200831.1"/>
    <property type="molecule type" value="Genomic_DNA"/>
</dbReference>
<accession>A0A9R1V9S9</accession>